<keyword evidence="1" id="KW-0732">Signal</keyword>
<gene>
    <name evidence="2" type="ORF">GAB14E_4103</name>
</gene>
<dbReference type="RefSeq" id="WP_033084011.1">
    <property type="nucleotide sequence ID" value="NZ_JQEC01000057.1"/>
</dbReference>
<evidence type="ECO:0000256" key="1">
    <source>
        <dbReference type="SAM" id="SignalP"/>
    </source>
</evidence>
<reference evidence="2 3" key="1">
    <citation type="submission" date="2014-08" db="EMBL/GenBank/DDBJ databases">
        <title>Genomic and Phenotypic Diversity of Colwellia psychrerythraea strains from Disparate Marine Basins.</title>
        <authorList>
            <person name="Techtmann S.M."/>
            <person name="Stelling S.C."/>
            <person name="Utturkar S.M."/>
            <person name="Alshibli N."/>
            <person name="Harris A."/>
            <person name="Brown S.D."/>
            <person name="Hazen T.C."/>
        </authorList>
    </citation>
    <scope>NUCLEOTIDE SEQUENCE [LARGE SCALE GENOMIC DNA]</scope>
    <source>
        <strain evidence="2 3">GAB14E</strain>
    </source>
</reference>
<dbReference type="EMBL" id="JQEC01000057">
    <property type="protein sequence ID" value="KGJ89107.1"/>
    <property type="molecule type" value="Genomic_DNA"/>
</dbReference>
<protein>
    <submittedName>
        <fullName evidence="2">Uncharacterized protein</fullName>
    </submittedName>
</protein>
<feature type="signal peptide" evidence="1">
    <location>
        <begin position="1"/>
        <end position="20"/>
    </location>
</feature>
<evidence type="ECO:0000313" key="3">
    <source>
        <dbReference type="Proteomes" id="UP000029868"/>
    </source>
</evidence>
<dbReference type="AlphaFoldDB" id="A0A099KGL9"/>
<feature type="chain" id="PRO_5001948309" evidence="1">
    <location>
        <begin position="21"/>
        <end position="391"/>
    </location>
</feature>
<dbReference type="OrthoDB" id="10265at2"/>
<dbReference type="Proteomes" id="UP000029868">
    <property type="component" value="Unassembled WGS sequence"/>
</dbReference>
<organism evidence="2 3">
    <name type="scientific">Colwellia psychrerythraea</name>
    <name type="common">Vibrio psychroerythus</name>
    <dbReference type="NCBI Taxonomy" id="28229"/>
    <lineage>
        <taxon>Bacteria</taxon>
        <taxon>Pseudomonadati</taxon>
        <taxon>Pseudomonadota</taxon>
        <taxon>Gammaproteobacteria</taxon>
        <taxon>Alteromonadales</taxon>
        <taxon>Colwelliaceae</taxon>
        <taxon>Colwellia</taxon>
    </lineage>
</organism>
<sequence>MKKWIIPALAGFTLAPLSNAADLAYLYNDMRIMGMGGANIASGGYSSSVFANPAGIANLAKDHGLIVELLGINLTASADASDIVSDLTDAIDSDNEDEIIDVLEKYSGERTHIDVANYSSVSINHGNYAWSVGLLAATDVNLTPHANSIDGILEVQSRGYGGIIAAYTYTIENVGNGDLQLGLGAKYLFQKSFEGKLTPADLLNGDDIGDEIRDRMEKDSDGYSIDLGAIYQFDYMKELKPAIGLSIMNIGSLDFDDSYGGQPTTVNIGASIEPNIPFIKKTRIALDYVDVFNANEYRLYDLDVNDVVSYSDYEDSDFMKRLRFGISGLIYDNSWSSLEIATGIYQGGLTAGIDFTASVFRLGFATYEEQTGPEHGDESDRRYSLNLSIAW</sequence>
<evidence type="ECO:0000313" key="2">
    <source>
        <dbReference type="EMBL" id="KGJ89107.1"/>
    </source>
</evidence>
<dbReference type="Gene3D" id="2.40.160.60">
    <property type="entry name" value="Outer membrane protein transport protein (OMPP1/FadL/TodX)"/>
    <property type="match status" value="1"/>
</dbReference>
<dbReference type="PATRIC" id="fig|28229.3.peg.4076"/>
<name>A0A099KGL9_COLPS</name>
<accession>A0A099KGL9</accession>
<comment type="caution">
    <text evidence="2">The sequence shown here is derived from an EMBL/GenBank/DDBJ whole genome shotgun (WGS) entry which is preliminary data.</text>
</comment>
<proteinExistence type="predicted"/>